<reference evidence="1" key="1">
    <citation type="submission" date="2022-12" db="EMBL/GenBank/DDBJ databases">
        <authorList>
            <person name="Alioto T."/>
            <person name="Alioto T."/>
            <person name="Gomez Garrido J."/>
        </authorList>
    </citation>
    <scope>NUCLEOTIDE SEQUENCE</scope>
</reference>
<name>A0AA35K7Z5_9SAUR</name>
<evidence type="ECO:0000313" key="2">
    <source>
        <dbReference type="Proteomes" id="UP001178461"/>
    </source>
</evidence>
<proteinExistence type="predicted"/>
<dbReference type="AlphaFoldDB" id="A0AA35K7Z5"/>
<gene>
    <name evidence="1" type="ORF">PODLI_1B024296</name>
</gene>
<dbReference type="Proteomes" id="UP001178461">
    <property type="component" value="Chromosome 4"/>
</dbReference>
<evidence type="ECO:0000313" key="1">
    <source>
        <dbReference type="EMBL" id="CAI5773345.1"/>
    </source>
</evidence>
<feature type="non-terminal residue" evidence="1">
    <location>
        <position position="58"/>
    </location>
</feature>
<organism evidence="1 2">
    <name type="scientific">Podarcis lilfordi</name>
    <name type="common">Lilford's wall lizard</name>
    <dbReference type="NCBI Taxonomy" id="74358"/>
    <lineage>
        <taxon>Eukaryota</taxon>
        <taxon>Metazoa</taxon>
        <taxon>Chordata</taxon>
        <taxon>Craniata</taxon>
        <taxon>Vertebrata</taxon>
        <taxon>Euteleostomi</taxon>
        <taxon>Lepidosauria</taxon>
        <taxon>Squamata</taxon>
        <taxon>Bifurcata</taxon>
        <taxon>Unidentata</taxon>
        <taxon>Episquamata</taxon>
        <taxon>Laterata</taxon>
        <taxon>Lacertibaenia</taxon>
        <taxon>Lacertidae</taxon>
        <taxon>Podarcis</taxon>
    </lineage>
</organism>
<protein>
    <submittedName>
        <fullName evidence="1">Uncharacterized protein</fullName>
    </submittedName>
</protein>
<feature type="non-terminal residue" evidence="1">
    <location>
        <position position="1"/>
    </location>
</feature>
<dbReference type="EMBL" id="OX395129">
    <property type="protein sequence ID" value="CAI5773345.1"/>
    <property type="molecule type" value="Genomic_DNA"/>
</dbReference>
<keyword evidence="2" id="KW-1185">Reference proteome</keyword>
<sequence length="58" mass="6194">AASAKASTAAAHLQVGTAHFQKRAYHICRLQRGRIGCEKAYGQGLATTGVEKERQPAK</sequence>
<accession>A0AA35K7Z5</accession>